<sequence>MRNSFLVVLLLGIASCNSNLVFSDYQTMNDGKWEVDKPAHFEVEGLDTTQTYNMFINIRNDDVFPYNNLFLIAELEHPDGNTQKDTLEYRMAEPTGEWLGKGLGSIKENKLWYKEKIVFPDSGVYKVSIIHAMRQNGNVEGVQILDGITDVGLEIEKSTQ</sequence>
<dbReference type="AlphaFoldDB" id="A0A964TCD0"/>
<protein>
    <submittedName>
        <fullName evidence="1">Gliding motility lipoprotein GldH</fullName>
    </submittedName>
</protein>
<organism evidence="1 2">
    <name type="scientific">Flagellimonas ochracea</name>
    <dbReference type="NCBI Taxonomy" id="2696472"/>
    <lineage>
        <taxon>Bacteria</taxon>
        <taxon>Pseudomonadati</taxon>
        <taxon>Bacteroidota</taxon>
        <taxon>Flavobacteriia</taxon>
        <taxon>Flavobacteriales</taxon>
        <taxon>Flavobacteriaceae</taxon>
        <taxon>Flagellimonas</taxon>
    </lineage>
</organism>
<evidence type="ECO:0000313" key="2">
    <source>
        <dbReference type="Proteomes" id="UP000667650"/>
    </source>
</evidence>
<gene>
    <name evidence="1" type="primary">gldH</name>
    <name evidence="1" type="ORF">GTQ34_06600</name>
</gene>
<proteinExistence type="predicted"/>
<comment type="caution">
    <text evidence="1">The sequence shown here is derived from an EMBL/GenBank/DDBJ whole genome shotgun (WGS) entry which is preliminary data.</text>
</comment>
<dbReference type="PROSITE" id="PS51257">
    <property type="entry name" value="PROKAR_LIPOPROTEIN"/>
    <property type="match status" value="1"/>
</dbReference>
<accession>A0A964TCD0</accession>
<reference evidence="1" key="1">
    <citation type="submission" date="2020-01" db="EMBL/GenBank/DDBJ databases">
        <title>Muricauda ochracea sp. nov., isolated from a tidal flat of Garorim bay in Korea.</title>
        <authorList>
            <person name="Kim D."/>
            <person name="Yoo Y."/>
            <person name="Kim J.-J."/>
        </authorList>
    </citation>
    <scope>NUCLEOTIDE SEQUENCE</scope>
    <source>
        <strain evidence="1">JGD-17</strain>
    </source>
</reference>
<dbReference type="RefSeq" id="WP_166522998.1">
    <property type="nucleotide sequence ID" value="NZ_JAAABI010000002.1"/>
</dbReference>
<keyword evidence="1" id="KW-0449">Lipoprotein</keyword>
<name>A0A964TCD0_9FLAO</name>
<keyword evidence="2" id="KW-1185">Reference proteome</keyword>
<dbReference type="InterPro" id="IPR020018">
    <property type="entry name" value="Motility-assoc_lipoprot_GldH"/>
</dbReference>
<evidence type="ECO:0000313" key="1">
    <source>
        <dbReference type="EMBL" id="NAY91581.1"/>
    </source>
</evidence>
<dbReference type="EMBL" id="JAAABI010000002">
    <property type="protein sequence ID" value="NAY91581.1"/>
    <property type="molecule type" value="Genomic_DNA"/>
</dbReference>
<dbReference type="Pfam" id="PF14109">
    <property type="entry name" value="GldH_lipo"/>
    <property type="match status" value="1"/>
</dbReference>
<dbReference type="NCBIfam" id="TIGR03511">
    <property type="entry name" value="GldH_lipo"/>
    <property type="match status" value="1"/>
</dbReference>
<dbReference type="Proteomes" id="UP000667650">
    <property type="component" value="Unassembled WGS sequence"/>
</dbReference>